<evidence type="ECO:0000313" key="12">
    <source>
        <dbReference type="Ensembl" id="ENSGWIP00000037687.1"/>
    </source>
</evidence>
<dbReference type="Ensembl" id="ENSGWIT00000041042.1">
    <property type="protein sequence ID" value="ENSGWIP00000037687.1"/>
    <property type="gene ID" value="ENSGWIG00000019363.1"/>
</dbReference>
<dbReference type="InterPro" id="IPR023214">
    <property type="entry name" value="HAD_sf"/>
</dbReference>
<dbReference type="InterPro" id="IPR036412">
    <property type="entry name" value="HAD-like_sf"/>
</dbReference>
<feature type="binding site" evidence="8">
    <location>
        <position position="608"/>
    </location>
    <ligand>
        <name>ATP</name>
        <dbReference type="ChEBI" id="CHEBI:30616"/>
    </ligand>
</feature>
<dbReference type="GO" id="GO:0005802">
    <property type="term" value="C:trans-Golgi network"/>
    <property type="evidence" value="ECO:0007669"/>
    <property type="project" value="TreeGrafter"/>
</dbReference>
<keyword evidence="2 8" id="KW-0547">Nucleotide-binding</keyword>
<dbReference type="GO" id="GO:0007030">
    <property type="term" value="P:Golgi organization"/>
    <property type="evidence" value="ECO:0007669"/>
    <property type="project" value="TreeGrafter"/>
</dbReference>
<feature type="binding site" evidence="9">
    <location>
        <position position="345"/>
    </location>
    <ligand>
        <name>Mg(2+)</name>
        <dbReference type="ChEBI" id="CHEBI:18420"/>
    </ligand>
</feature>
<evidence type="ECO:0000256" key="7">
    <source>
        <dbReference type="PIRSR" id="PIRSR606539-1"/>
    </source>
</evidence>
<keyword evidence="4 10" id="KW-1278">Translocase</keyword>
<evidence type="ECO:0000256" key="4">
    <source>
        <dbReference type="ARBA" id="ARBA00022967"/>
    </source>
</evidence>
<dbReference type="InterPro" id="IPR023299">
    <property type="entry name" value="ATPase_P-typ_cyto_dom_N"/>
</dbReference>
<evidence type="ECO:0000259" key="11">
    <source>
        <dbReference type="Pfam" id="PF16209"/>
    </source>
</evidence>
<dbReference type="Pfam" id="PF16209">
    <property type="entry name" value="PhoLip_ATPase_N"/>
    <property type="match status" value="1"/>
</dbReference>
<name>A0A8C5H0A6_GOUWI</name>
<keyword evidence="9 10" id="KW-0460">Magnesium</keyword>
<feature type="binding site" evidence="8">
    <location>
        <position position="607"/>
    </location>
    <ligand>
        <name>ATP</name>
        <dbReference type="ChEBI" id="CHEBI:30616"/>
    </ligand>
</feature>
<dbReference type="SUPFAM" id="SSF56784">
    <property type="entry name" value="HAD-like"/>
    <property type="match status" value="1"/>
</dbReference>
<feature type="binding site" evidence="8">
    <location>
        <position position="525"/>
    </location>
    <ligand>
        <name>ATP</name>
        <dbReference type="ChEBI" id="CHEBI:30616"/>
    </ligand>
</feature>
<comment type="catalytic activity">
    <reaction evidence="10">
        <text>ATP + H2O + phospholipidSide 1 = ADP + phosphate + phospholipidSide 2.</text>
        <dbReference type="EC" id="7.6.2.1"/>
    </reaction>
</comment>
<dbReference type="AlphaFoldDB" id="A0A8C5H0A6"/>
<dbReference type="InterPro" id="IPR006539">
    <property type="entry name" value="P-type_ATPase_IV"/>
</dbReference>
<reference evidence="12" key="2">
    <citation type="submission" date="2025-08" db="UniProtKB">
        <authorList>
            <consortium name="Ensembl"/>
        </authorList>
    </citation>
    <scope>IDENTIFICATION</scope>
</reference>
<dbReference type="NCBIfam" id="TIGR01652">
    <property type="entry name" value="ATPase-Plipid"/>
    <property type="match status" value="1"/>
</dbReference>
<proteinExistence type="inferred from homology"/>
<dbReference type="GO" id="GO:0140326">
    <property type="term" value="F:ATPase-coupled intramembrane lipid transporter activity"/>
    <property type="evidence" value="ECO:0007669"/>
    <property type="project" value="UniProtKB-EC"/>
</dbReference>
<sequence>MVFPTGLTWEVKANSSFYHKHKQKNYKYSPLTFLPLTLFEQFQRAANLYFLLIMCVPIISAVPWYVTVIPLLSVLIIRGLKDLANDLVRALHPMSLRDNVNISCLPADLLLLSSSEPYSLCYVETADIDGETNLKYRQALSATHTELTSQPSEEVLSAFDGVVFCEEPNNRLYTFRGQLQWRGEGFSLDNEHILLRGTVLRNTDWAYGLTVYTGSDTKILRNCGKVRVKTTRMEKVFNRLVVGIVLCVVFSTWVMSHTQFQSVLVVDDNPIYTGFLVYWSYIILLSPAMPIALYITFDMIHTIHSLFIDCDMEMYWQQTDRPAQARNTSLNEDLGQVGYLLSDKTGTLTQNHLLFRQCCIAGEIFGNTITSLFHLYSGDERKCFHRLREDQCPISRQFFTALALCHTVMAQWTEGKYIPVYQAASPDEEALVCAARELGLVFLSRTRDFIVVSELGIKRQYELLAVLDFTSKRRRMSVLVREPEGGVKLFCKGADIVILERLEEDCPHLDKTERALELFAEACLRTLCVAVRSVPEALWGQWRKTLTKAATMATCDRDALLETLYDQMETDLLILGVTAIEDRLQEGVPETIALLQEAGLKVWVLTGDKKETAINIGYSCKLLDPEARLLEWQELRFLIAIG</sequence>
<dbReference type="SUPFAM" id="SSF81653">
    <property type="entry name" value="Calcium ATPase, transduction domain A"/>
    <property type="match status" value="1"/>
</dbReference>
<feature type="binding site" evidence="8">
    <location>
        <position position="345"/>
    </location>
    <ligand>
        <name>ATP</name>
        <dbReference type="ChEBI" id="CHEBI:30616"/>
    </ligand>
</feature>
<dbReference type="Pfam" id="PF13246">
    <property type="entry name" value="Cation_ATPase"/>
    <property type="match status" value="1"/>
</dbReference>
<feature type="binding site" evidence="8">
    <location>
        <position position="344"/>
    </location>
    <ligand>
        <name>ATP</name>
        <dbReference type="ChEBI" id="CHEBI:30616"/>
    </ligand>
</feature>
<feature type="domain" description="P-type ATPase N-terminal" evidence="11">
    <location>
        <begin position="24"/>
        <end position="67"/>
    </location>
</feature>
<dbReference type="EC" id="7.6.2.1" evidence="10"/>
<comment type="cofactor">
    <cofactor evidence="9">
        <name>Mg(2+)</name>
        <dbReference type="ChEBI" id="CHEBI:18420"/>
    </cofactor>
</comment>
<feature type="binding site" evidence="8">
    <location>
        <position position="606"/>
    </location>
    <ligand>
        <name>ATP</name>
        <dbReference type="ChEBI" id="CHEBI:30616"/>
    </ligand>
</feature>
<dbReference type="Gene3D" id="3.40.1110.10">
    <property type="entry name" value="Calcium-transporting ATPase, cytoplasmic domain N"/>
    <property type="match status" value="1"/>
</dbReference>
<dbReference type="PANTHER" id="PTHR24092">
    <property type="entry name" value="PROBABLE PHOSPHOLIPID-TRANSPORTING ATPASE"/>
    <property type="match status" value="1"/>
</dbReference>
<evidence type="ECO:0000256" key="10">
    <source>
        <dbReference type="RuleBase" id="RU362033"/>
    </source>
</evidence>
<dbReference type="InterPro" id="IPR018303">
    <property type="entry name" value="ATPase_P-typ_P_site"/>
</dbReference>
<keyword evidence="9" id="KW-0479">Metal-binding</keyword>
<dbReference type="InterPro" id="IPR032631">
    <property type="entry name" value="P-type_ATPase_N"/>
</dbReference>
<keyword evidence="1 10" id="KW-0812">Transmembrane</keyword>
<keyword evidence="6 10" id="KW-0472">Membrane</keyword>
<feature type="binding site" evidence="8">
    <location>
        <position position="469"/>
    </location>
    <ligand>
        <name>ATP</name>
        <dbReference type="ChEBI" id="CHEBI:30616"/>
    </ligand>
</feature>
<reference evidence="12" key="1">
    <citation type="submission" date="2020-06" db="EMBL/GenBank/DDBJ databases">
        <authorList>
            <consortium name="Wellcome Sanger Institute Data Sharing"/>
        </authorList>
    </citation>
    <scope>NUCLEOTIDE SEQUENCE [LARGE SCALE GENOMIC DNA]</scope>
</reference>
<dbReference type="PANTHER" id="PTHR24092:SF198">
    <property type="entry name" value="PHOSPHOLIPID-TRANSPORTING ATPASE"/>
    <property type="match status" value="1"/>
</dbReference>
<feature type="transmembrane region" description="Helical" evidence="10">
    <location>
        <begin position="236"/>
        <end position="256"/>
    </location>
</feature>
<feature type="binding site" evidence="8">
    <location>
        <position position="492"/>
    </location>
    <ligand>
        <name>ATP</name>
        <dbReference type="ChEBI" id="CHEBI:30616"/>
    </ligand>
</feature>
<evidence type="ECO:0000256" key="6">
    <source>
        <dbReference type="ARBA" id="ARBA00023136"/>
    </source>
</evidence>
<dbReference type="Proteomes" id="UP000694680">
    <property type="component" value="Chromosome 4"/>
</dbReference>
<comment type="subcellular location">
    <subcellularLocation>
        <location evidence="10">Membrane</location>
        <topology evidence="10">Multi-pass membrane protein</topology>
    </subcellularLocation>
</comment>
<keyword evidence="3 8" id="KW-0067">ATP-binding</keyword>
<keyword evidence="13" id="KW-1185">Reference proteome</keyword>
<accession>A0A8C5H0A6</accession>
<dbReference type="Gene3D" id="3.40.50.1000">
    <property type="entry name" value="HAD superfamily/HAD-like"/>
    <property type="match status" value="1"/>
</dbReference>
<evidence type="ECO:0000256" key="3">
    <source>
        <dbReference type="ARBA" id="ARBA00022840"/>
    </source>
</evidence>
<evidence type="ECO:0000256" key="8">
    <source>
        <dbReference type="PIRSR" id="PIRSR606539-2"/>
    </source>
</evidence>
<evidence type="ECO:0000256" key="2">
    <source>
        <dbReference type="ARBA" id="ARBA00022741"/>
    </source>
</evidence>
<dbReference type="SUPFAM" id="SSF81660">
    <property type="entry name" value="Metal cation-transporting ATPase, ATP-binding domain N"/>
    <property type="match status" value="1"/>
</dbReference>
<comment type="similarity">
    <text evidence="10">Belongs to the cation transport ATPase (P-type) (TC 3.A.3) family. Type IV subfamily.</text>
</comment>
<reference evidence="12" key="3">
    <citation type="submission" date="2025-09" db="UniProtKB">
        <authorList>
            <consortium name="Ensembl"/>
        </authorList>
    </citation>
    <scope>IDENTIFICATION</scope>
</reference>
<feature type="binding site" evidence="9">
    <location>
        <position position="343"/>
    </location>
    <ligand>
        <name>Mg(2+)</name>
        <dbReference type="ChEBI" id="CHEBI:18420"/>
    </ligand>
</feature>
<feature type="transmembrane region" description="Helical" evidence="10">
    <location>
        <begin position="276"/>
        <end position="297"/>
    </location>
</feature>
<evidence type="ECO:0000256" key="5">
    <source>
        <dbReference type="ARBA" id="ARBA00022989"/>
    </source>
</evidence>
<dbReference type="GO" id="GO:0005524">
    <property type="term" value="F:ATP binding"/>
    <property type="evidence" value="ECO:0007669"/>
    <property type="project" value="UniProtKB-UniRule"/>
</dbReference>
<dbReference type="SUPFAM" id="SSF81665">
    <property type="entry name" value="Calcium ATPase, transmembrane domain M"/>
    <property type="match status" value="1"/>
</dbReference>
<evidence type="ECO:0000313" key="13">
    <source>
        <dbReference type="Proteomes" id="UP000694680"/>
    </source>
</evidence>
<feature type="active site" description="4-aspartylphosphate intermediate" evidence="7">
    <location>
        <position position="343"/>
    </location>
</feature>
<evidence type="ECO:0000256" key="1">
    <source>
        <dbReference type="ARBA" id="ARBA00022692"/>
    </source>
</evidence>
<dbReference type="GO" id="GO:0005886">
    <property type="term" value="C:plasma membrane"/>
    <property type="evidence" value="ECO:0007669"/>
    <property type="project" value="TreeGrafter"/>
</dbReference>
<keyword evidence="5 10" id="KW-1133">Transmembrane helix</keyword>
<protein>
    <recommendedName>
        <fullName evidence="10">Phospholipid-transporting ATPase</fullName>
        <ecNumber evidence="10">7.6.2.1</ecNumber>
    </recommendedName>
</protein>
<organism evidence="12 13">
    <name type="scientific">Gouania willdenowi</name>
    <name type="common">Blunt-snouted clingfish</name>
    <name type="synonym">Lepadogaster willdenowi</name>
    <dbReference type="NCBI Taxonomy" id="441366"/>
    <lineage>
        <taxon>Eukaryota</taxon>
        <taxon>Metazoa</taxon>
        <taxon>Chordata</taxon>
        <taxon>Craniata</taxon>
        <taxon>Vertebrata</taxon>
        <taxon>Euteleostomi</taxon>
        <taxon>Actinopterygii</taxon>
        <taxon>Neopterygii</taxon>
        <taxon>Teleostei</taxon>
        <taxon>Neoteleostei</taxon>
        <taxon>Acanthomorphata</taxon>
        <taxon>Ovalentaria</taxon>
        <taxon>Blenniimorphae</taxon>
        <taxon>Blenniiformes</taxon>
        <taxon>Gobiesocoidei</taxon>
        <taxon>Gobiesocidae</taxon>
        <taxon>Gobiesocinae</taxon>
        <taxon>Gouania</taxon>
    </lineage>
</organism>
<evidence type="ECO:0000256" key="9">
    <source>
        <dbReference type="PIRSR" id="PIRSR606539-3"/>
    </source>
</evidence>
<feature type="binding site" evidence="8">
    <location>
        <position position="428"/>
    </location>
    <ligand>
        <name>ATP</name>
        <dbReference type="ChEBI" id="CHEBI:30616"/>
    </ligand>
</feature>
<feature type="transmembrane region" description="Helical" evidence="10">
    <location>
        <begin position="48"/>
        <end position="77"/>
    </location>
</feature>
<comment type="caution">
    <text evidence="10">Lacks conserved residue(s) required for the propagation of feature annotation.</text>
</comment>
<dbReference type="GO" id="GO:0000287">
    <property type="term" value="F:magnesium ion binding"/>
    <property type="evidence" value="ECO:0007669"/>
    <property type="project" value="UniProtKB-UniRule"/>
</dbReference>
<dbReference type="PROSITE" id="PS00154">
    <property type="entry name" value="ATPASE_E1_E2"/>
    <property type="match status" value="1"/>
</dbReference>
<dbReference type="InterPro" id="IPR008250">
    <property type="entry name" value="ATPase_P-typ_transduc_dom_A_sf"/>
</dbReference>
<feature type="binding site" evidence="8">
    <location>
        <position position="343"/>
    </location>
    <ligand>
        <name>ATP</name>
        <dbReference type="ChEBI" id="CHEBI:30616"/>
    </ligand>
</feature>
<dbReference type="InterPro" id="IPR023298">
    <property type="entry name" value="ATPase_P-typ_TM_dom_sf"/>
</dbReference>
<dbReference type="GO" id="GO:0045332">
    <property type="term" value="P:phospholipid translocation"/>
    <property type="evidence" value="ECO:0007669"/>
    <property type="project" value="TreeGrafter"/>
</dbReference>
<dbReference type="Gene3D" id="2.70.150.10">
    <property type="entry name" value="Calcium-transporting ATPase, cytoplasmic transduction domain A"/>
    <property type="match status" value="1"/>
</dbReference>